<evidence type="ECO:0000256" key="4">
    <source>
        <dbReference type="ARBA" id="ARBA00022692"/>
    </source>
</evidence>
<name>A0A835YF86_9CHLO</name>
<feature type="region of interest" description="Disordered" evidence="7">
    <location>
        <begin position="1297"/>
        <end position="1516"/>
    </location>
</feature>
<feature type="compositionally biased region" description="Low complexity" evidence="7">
    <location>
        <begin position="1469"/>
        <end position="1480"/>
    </location>
</feature>
<comment type="similarity">
    <text evidence="2">Belongs to the CSC1 (TC 1.A.17) family.</text>
</comment>
<evidence type="ECO:0000259" key="11">
    <source>
        <dbReference type="Pfam" id="PF14703"/>
    </source>
</evidence>
<dbReference type="EMBL" id="JAEHOE010000003">
    <property type="protein sequence ID" value="KAG2500669.1"/>
    <property type="molecule type" value="Genomic_DNA"/>
</dbReference>
<dbReference type="InterPro" id="IPR003864">
    <property type="entry name" value="CSC1/OSCA1-like_7TM"/>
</dbReference>
<feature type="compositionally biased region" description="Pro residues" evidence="7">
    <location>
        <begin position="656"/>
        <end position="672"/>
    </location>
</feature>
<feature type="region of interest" description="Disordered" evidence="7">
    <location>
        <begin position="454"/>
        <end position="476"/>
    </location>
</feature>
<reference evidence="12" key="1">
    <citation type="journal article" date="2020" name="bioRxiv">
        <title>Comparative genomics of Chlamydomonas.</title>
        <authorList>
            <person name="Craig R.J."/>
            <person name="Hasan A.R."/>
            <person name="Ness R.W."/>
            <person name="Keightley P.D."/>
        </authorList>
    </citation>
    <scope>NUCLEOTIDE SEQUENCE</scope>
    <source>
        <strain evidence="12">CCAP 11/70</strain>
    </source>
</reference>
<dbReference type="Pfam" id="PF13967">
    <property type="entry name" value="RSN1_TM"/>
    <property type="match status" value="1"/>
</dbReference>
<evidence type="ECO:0000256" key="6">
    <source>
        <dbReference type="ARBA" id="ARBA00023136"/>
    </source>
</evidence>
<feature type="compositionally biased region" description="Low complexity" evidence="7">
    <location>
        <begin position="1529"/>
        <end position="1545"/>
    </location>
</feature>
<feature type="domain" description="CSC1/OSCA1-like N-terminal transmembrane" evidence="10">
    <location>
        <begin position="62"/>
        <end position="214"/>
    </location>
</feature>
<comment type="caution">
    <text evidence="12">The sequence shown here is derived from an EMBL/GenBank/DDBJ whole genome shotgun (WGS) entry which is preliminary data.</text>
</comment>
<protein>
    <recommendedName>
        <fullName evidence="14">CSC1/OSCA1-like 7TM region domain-containing protein</fullName>
    </recommendedName>
</protein>
<feature type="region of interest" description="Disordered" evidence="7">
    <location>
        <begin position="1529"/>
        <end position="1566"/>
    </location>
</feature>
<feature type="compositionally biased region" description="Low complexity" evidence="7">
    <location>
        <begin position="1304"/>
        <end position="1325"/>
    </location>
</feature>
<feature type="compositionally biased region" description="Low complexity" evidence="7">
    <location>
        <begin position="974"/>
        <end position="988"/>
    </location>
</feature>
<keyword evidence="5 8" id="KW-1133">Transmembrane helix</keyword>
<feature type="region of interest" description="Disordered" evidence="7">
    <location>
        <begin position="292"/>
        <end position="311"/>
    </location>
</feature>
<feature type="transmembrane region" description="Helical" evidence="8">
    <location>
        <begin position="1875"/>
        <end position="1897"/>
    </location>
</feature>
<feature type="compositionally biased region" description="Low complexity" evidence="7">
    <location>
        <begin position="1206"/>
        <end position="1216"/>
    </location>
</feature>
<evidence type="ECO:0008006" key="14">
    <source>
        <dbReference type="Google" id="ProtNLM"/>
    </source>
</evidence>
<gene>
    <name evidence="12" type="ORF">HYH03_001435</name>
</gene>
<evidence type="ECO:0000259" key="10">
    <source>
        <dbReference type="Pfam" id="PF13967"/>
    </source>
</evidence>
<proteinExistence type="inferred from homology"/>
<feature type="compositionally biased region" description="Gly residues" evidence="7">
    <location>
        <begin position="1269"/>
        <end position="1278"/>
    </location>
</feature>
<dbReference type="PANTHER" id="PTHR13018:SF5">
    <property type="entry name" value="RE44586P"/>
    <property type="match status" value="1"/>
</dbReference>
<evidence type="ECO:0000313" key="13">
    <source>
        <dbReference type="Proteomes" id="UP000612055"/>
    </source>
</evidence>
<feature type="compositionally biased region" description="Pro residues" evidence="7">
    <location>
        <begin position="1"/>
        <end position="15"/>
    </location>
</feature>
<evidence type="ECO:0000256" key="3">
    <source>
        <dbReference type="ARBA" id="ARBA00022448"/>
    </source>
</evidence>
<dbReference type="PANTHER" id="PTHR13018">
    <property type="entry name" value="PROBABLE MEMBRANE PROTEIN DUF221-RELATED"/>
    <property type="match status" value="1"/>
</dbReference>
<feature type="domain" description="CSC1/OSCA1-like 7TM region" evidence="9">
    <location>
        <begin position="1864"/>
        <end position="2095"/>
    </location>
</feature>
<feature type="compositionally biased region" description="Polar residues" evidence="7">
    <location>
        <begin position="1141"/>
        <end position="1150"/>
    </location>
</feature>
<keyword evidence="6 8" id="KW-0472">Membrane</keyword>
<dbReference type="InterPro" id="IPR027815">
    <property type="entry name" value="CSC1/OSCA1-like_cyt"/>
</dbReference>
<feature type="domain" description="CSC1/OSCA1-like cytosolic" evidence="11">
    <location>
        <begin position="1627"/>
        <end position="1778"/>
    </location>
</feature>
<evidence type="ECO:0000256" key="5">
    <source>
        <dbReference type="ARBA" id="ARBA00022989"/>
    </source>
</evidence>
<feature type="compositionally biased region" description="Low complexity" evidence="7">
    <location>
        <begin position="1259"/>
        <end position="1268"/>
    </location>
</feature>
<evidence type="ECO:0000256" key="1">
    <source>
        <dbReference type="ARBA" id="ARBA00004141"/>
    </source>
</evidence>
<evidence type="ECO:0000313" key="12">
    <source>
        <dbReference type="EMBL" id="KAG2500669.1"/>
    </source>
</evidence>
<feature type="region of interest" description="Disordered" evidence="7">
    <location>
        <begin position="587"/>
        <end position="637"/>
    </location>
</feature>
<feature type="compositionally biased region" description="Gly residues" evidence="7">
    <location>
        <begin position="1368"/>
        <end position="1378"/>
    </location>
</feature>
<feature type="region of interest" description="Disordered" evidence="7">
    <location>
        <begin position="1"/>
        <end position="38"/>
    </location>
</feature>
<feature type="region of interest" description="Disordered" evidence="7">
    <location>
        <begin position="974"/>
        <end position="1009"/>
    </location>
</feature>
<dbReference type="GO" id="GO:0005227">
    <property type="term" value="F:calcium-activated cation channel activity"/>
    <property type="evidence" value="ECO:0007669"/>
    <property type="project" value="InterPro"/>
</dbReference>
<feature type="transmembrane region" description="Helical" evidence="8">
    <location>
        <begin position="2108"/>
        <end position="2130"/>
    </location>
</feature>
<feature type="transmembrane region" description="Helical" evidence="8">
    <location>
        <begin position="2028"/>
        <end position="2056"/>
    </location>
</feature>
<feature type="compositionally biased region" description="Polar residues" evidence="7">
    <location>
        <begin position="1058"/>
        <end position="1071"/>
    </location>
</feature>
<dbReference type="InterPro" id="IPR045122">
    <property type="entry name" value="Csc1-like"/>
</dbReference>
<feature type="region of interest" description="Disordered" evidence="7">
    <location>
        <begin position="887"/>
        <end position="910"/>
    </location>
</feature>
<feature type="compositionally biased region" description="Gly residues" evidence="7">
    <location>
        <begin position="458"/>
        <end position="468"/>
    </location>
</feature>
<feature type="transmembrane region" description="Helical" evidence="8">
    <location>
        <begin position="1917"/>
        <end position="1939"/>
    </location>
</feature>
<dbReference type="GO" id="GO:0005886">
    <property type="term" value="C:plasma membrane"/>
    <property type="evidence" value="ECO:0007669"/>
    <property type="project" value="TreeGrafter"/>
</dbReference>
<evidence type="ECO:0000259" key="9">
    <source>
        <dbReference type="Pfam" id="PF02714"/>
    </source>
</evidence>
<feature type="compositionally biased region" description="Low complexity" evidence="7">
    <location>
        <begin position="1230"/>
        <end position="1243"/>
    </location>
</feature>
<sequence>MWTGVPAPPQPPWAPRAPNSPTSPPRPPLAPWYPSRPPPPPPDATLVDSIFGINNSVSDDTIITGLWVNTIIGGSLVLLFCILQRTSKLYRYREYAHIRRGPPPLHTKGLRGFIDWAIKAITVSDLTFVETAGLDALIMVKVCSLGVQVFLPFTVIGVAVLLPLNWTGGADEASNSDSLFLRLTMSNIPKGSKVYWVHLVCTYIFLGWTMFLLKWHYHQYLTIRQHYLRKGEKDLNQWQELYNQSDAAQAQAVGGVRGFLRDLPLIKTMMPSGVNVDDNAHELAVAGVSDIDSDESPWEAPVGRSSVTPWGDRRASVMGAAPAPVVQPPAAPLDPHELAPAASAGAGAGAAAGASAAASPGDGPAYPAIIPHSYDVNAFAAPPDARLKARRHAHSVAIPRGHEIDLLKKLPPPSYLTRQGSRRIGAHEASSPMAARRSHAHIADAGGSRLDRVSVGAGADGCGSGGSRGSPTGPKREMRRNAISLAPRALDSAAQEFGARPRRLSHGHSIIARPPPGQLETVVSVPEEEELEGGGRGARSGPSAALVSPAAAASYPKPPAVAVPYFASAVSYAQGDEGQTPYLDAQSEVSMDPGADNALGAGNGPTIAGANGPSTAGANGPARVTGQAVGEGTEGPDFTDLAAAAAASAQDGAYAPLPPPPAPVQLPLPPQPNGRAAQLPPLPPLAPPANAVRQQRSFGSVTPAASIVDAAVAASHASASQSDIILEMQPHDDAAPKPPSALGAATVAAVAAAPAASAAAAGAPWHDDLEAGPPADVPNGAAATQPPPGEEGMTREGFDGQRRVDEELHEGSQEGSDAPPDTYSDSDIESALNRVMNADRLSDDGSTSIAEEATNLRWWSGKHVIPNWSRRRETSTNLSASLGARLRGAGGDKVSASRHGGSADGGYDRPSAMGKLVEAAEVAELKVSRSRPSVSQRKTINALHWDGTREAVLAQHYAVLVTDVTELGEKTAGARAASGRAGSGKAASHTAERDAQAEGGAEGEPTPPTRTAQALRYMTDCLRTFFTVGYGTRFARSMATARDPVEDGEEGFQLAFKQGQSSLNRGTSSPLVASHGRGSMGGGSSLPRSGSAGVGATLQMTPGHRRSRSGGPGDGLPRSGSSPSPHPGAVGALTGPGGQGTPRQLSQQAMTPPRSLAATAAANSAAAGAATGPAELSRSAAVEALVQGEGQGQSLPSITEVSPRDGAGASTGSGSAVLPMPPAAASAQLRSGGPSAESPPAASKARRTRSQERGPHRLSAAAGAVAGAGPAGPSGAAGRGQSPSFFKLLEAMAAQANETRREAANASRGRASSAATAADSPNAGSGLAPSSSGRARTGAPPGAATMLRAVRGSGSAVGSEGSSRRGSGDGGVDAGGAPGLKDRTNSRTRAPASGSEPAAPRSGSRLRAPGPVGEAAEQDEPGVQPQPQPGPEPEQQPHPHGQEEEGAQGEPQGLVQELEARPANGQALPHAGHAEAATGAEAEEGPTVGLTMEDEETAAAHGSGRGSSTDQLSNSSASKAAAAAGAASIVPTAGSHTSSASAASSLRRRRVHHDGPDHPLHGIGSAGQNWELEEHPHAHRPSRSSRGLDDDAASYYSTLAQARWGFLREAVWDGRVARLPGRMRYSIVSATFQKLFPDEFDRAIPVINHKEVDQLLSKVDWHMAQYEFAKKYEAKTGVKLMRRSGFCGLWGEHRRVRTYHRNKINALMAKVNDAKKAAFNGKIDEKGEWVYPGKTPSWFVFFRTQRAAAVAAQCVLHAEDNRRFRVHAAPGPEEVNWQTLWSDFHNRDLRYNLCRPFIVLIILFPIGIFTGGLMQLDYLLCPKDNCPPAPLYMPPSSLNMPPPPPACEQKGVEWEWYCNEGNFLSQGLKRLLTGWVPSLLITLWQGMVLPICFTLLVTASRQCLSLSSTDRTIARYVFLFAVFNVFLGGVIGSTIVQGINTAIEKGPGEIFSLIGSYLPTSSNYFINMVMFRAMVTVPLRMLWPHIGIRMYLLRRYLRLSCVITAREKAALMAPVSPRYGFEIGMIMLIFLITSGFAVVSPLILPFGILYFVIAWLLWRWSLLYVYVRKYESGGTFWPWVFSRVMVSLALFALFTGCVFITRQAYPQACVLFVTVPIILIRFNTYCYFRFQQGVDAVPLEAAVSGPAARVDPWVYMPPPLLPSLAGWNPDWGKVWQGWNMPLVYF</sequence>
<evidence type="ECO:0000256" key="7">
    <source>
        <dbReference type="SAM" id="MobiDB-lite"/>
    </source>
</evidence>
<feature type="compositionally biased region" description="Low complexity" evidence="7">
    <location>
        <begin position="1333"/>
        <end position="1361"/>
    </location>
</feature>
<organism evidence="12 13">
    <name type="scientific">Edaphochlamys debaryana</name>
    <dbReference type="NCBI Taxonomy" id="47281"/>
    <lineage>
        <taxon>Eukaryota</taxon>
        <taxon>Viridiplantae</taxon>
        <taxon>Chlorophyta</taxon>
        <taxon>core chlorophytes</taxon>
        <taxon>Chlorophyceae</taxon>
        <taxon>CS clade</taxon>
        <taxon>Chlamydomonadales</taxon>
        <taxon>Chlamydomonadales incertae sedis</taxon>
        <taxon>Edaphochlamys</taxon>
    </lineage>
</organism>
<feature type="transmembrane region" description="Helical" evidence="8">
    <location>
        <begin position="2076"/>
        <end position="2101"/>
    </location>
</feature>
<feature type="compositionally biased region" description="Pro residues" evidence="7">
    <location>
        <begin position="1424"/>
        <end position="1434"/>
    </location>
</feature>
<dbReference type="InterPro" id="IPR032880">
    <property type="entry name" value="CSC1/OSCA1-like_N"/>
</dbReference>
<feature type="transmembrane region" description="Helical" evidence="8">
    <location>
        <begin position="195"/>
        <end position="215"/>
    </location>
</feature>
<dbReference type="OrthoDB" id="1689567at2759"/>
<dbReference type="Pfam" id="PF02714">
    <property type="entry name" value="RSN1_7TM"/>
    <property type="match status" value="1"/>
</dbReference>
<feature type="region of interest" description="Disordered" evidence="7">
    <location>
        <begin position="1188"/>
        <end position="1282"/>
    </location>
</feature>
<keyword evidence="3" id="KW-0813">Transport</keyword>
<evidence type="ECO:0000256" key="2">
    <source>
        <dbReference type="ARBA" id="ARBA00007779"/>
    </source>
</evidence>
<evidence type="ECO:0000256" key="8">
    <source>
        <dbReference type="SAM" id="Phobius"/>
    </source>
</evidence>
<feature type="compositionally biased region" description="Basic and acidic residues" evidence="7">
    <location>
        <begin position="792"/>
        <end position="812"/>
    </location>
</feature>
<dbReference type="Pfam" id="PF14703">
    <property type="entry name" value="PHM7_cyt"/>
    <property type="match status" value="1"/>
</dbReference>
<feature type="transmembrane region" description="Helical" evidence="8">
    <location>
        <begin position="62"/>
        <end position="83"/>
    </location>
</feature>
<feature type="region of interest" description="Disordered" evidence="7">
    <location>
        <begin position="1057"/>
        <end position="1162"/>
    </location>
</feature>
<comment type="subcellular location">
    <subcellularLocation>
        <location evidence="1">Membrane</location>
        <topology evidence="1">Multi-pass membrane protein</topology>
    </subcellularLocation>
</comment>
<feature type="region of interest" description="Disordered" evidence="7">
    <location>
        <begin position="649"/>
        <end position="697"/>
    </location>
</feature>
<accession>A0A835YF86</accession>
<keyword evidence="4 8" id="KW-0812">Transmembrane</keyword>
<feature type="compositionally biased region" description="Pro residues" evidence="7">
    <location>
        <begin position="21"/>
        <end position="38"/>
    </location>
</feature>
<feature type="region of interest" description="Disordered" evidence="7">
    <location>
        <begin position="761"/>
        <end position="826"/>
    </location>
</feature>
<keyword evidence="13" id="KW-1185">Reference proteome</keyword>
<dbReference type="Proteomes" id="UP000612055">
    <property type="component" value="Unassembled WGS sequence"/>
</dbReference>